<dbReference type="Proteomes" id="UP000626220">
    <property type="component" value="Unassembled WGS sequence"/>
</dbReference>
<dbReference type="InterPro" id="IPR050595">
    <property type="entry name" value="Bact_response_regulator"/>
</dbReference>
<dbReference type="PANTHER" id="PTHR44591">
    <property type="entry name" value="STRESS RESPONSE REGULATOR PROTEIN 1"/>
    <property type="match status" value="1"/>
</dbReference>
<feature type="transmembrane region" description="Helical" evidence="3">
    <location>
        <begin position="31"/>
        <end position="52"/>
    </location>
</feature>
<dbReference type="InterPro" id="IPR011006">
    <property type="entry name" value="CheY-like_superfamily"/>
</dbReference>
<reference evidence="5" key="2">
    <citation type="submission" date="2020-09" db="EMBL/GenBank/DDBJ databases">
        <authorList>
            <person name="Sun Q."/>
            <person name="Kim S."/>
        </authorList>
    </citation>
    <scope>NUCLEOTIDE SEQUENCE</scope>
    <source>
        <strain evidence="5">KCTC 42650</strain>
    </source>
</reference>
<evidence type="ECO:0000256" key="2">
    <source>
        <dbReference type="PROSITE-ProRule" id="PRU00169"/>
    </source>
</evidence>
<keyword evidence="3" id="KW-0472">Membrane</keyword>
<evidence type="ECO:0000256" key="1">
    <source>
        <dbReference type="ARBA" id="ARBA00022553"/>
    </source>
</evidence>
<evidence type="ECO:0000313" key="6">
    <source>
        <dbReference type="Proteomes" id="UP000626220"/>
    </source>
</evidence>
<protein>
    <recommendedName>
        <fullName evidence="4">Response regulatory domain-containing protein</fullName>
    </recommendedName>
</protein>
<feature type="modified residue" description="4-aspartylphosphate" evidence="2">
    <location>
        <position position="156"/>
    </location>
</feature>
<evidence type="ECO:0000313" key="5">
    <source>
        <dbReference type="EMBL" id="GHF35983.1"/>
    </source>
</evidence>
<feature type="transmembrane region" description="Helical" evidence="3">
    <location>
        <begin position="7"/>
        <end position="25"/>
    </location>
</feature>
<evidence type="ECO:0000259" key="4">
    <source>
        <dbReference type="PROSITE" id="PS50110"/>
    </source>
</evidence>
<sequence>MVIAHIFIGTFIGMMSFVVAMVQGASFWTGLGAYCVVGAGTTILMGTVQYLLTRGKAETASHTVEVVTAPPAPVAEVAPPPPVQPETVAETMEETGDEAVRSMKVLAVDDDPFILELVPKIAAMVGCEDITVAHSGPEALEIIANAEEPFDCLLLDINMPEMDGIELCARVRKLEDYQDTSIIMLTAMSDLDHLDRAFRAGASDYTTKPFDIIEFGDRLKTAQSRSSDNWTRAHEAEAAQAEGEGVDDWGSARLARLASVPAIIGYSALQNYLTRLSGPALEEAFVMAISVDRAAGPSDDADSAVPLRSLIMVARAIDDVFRNSKYMMAYAGHGQFVIVSSGQSLPRAAGIEGAIQERMSRKSGMGRPDASVSVGTAVRPGAGRMRRARVAFENALNLAGVRAAGKRGEHQWKLKQKLGF</sequence>
<dbReference type="RefSeq" id="WP_189678420.1">
    <property type="nucleotide sequence ID" value="NZ_BNCJ01000001.1"/>
</dbReference>
<evidence type="ECO:0000256" key="3">
    <source>
        <dbReference type="SAM" id="Phobius"/>
    </source>
</evidence>
<keyword evidence="6" id="KW-1185">Reference proteome</keyword>
<dbReference type="Pfam" id="PF00072">
    <property type="entry name" value="Response_reg"/>
    <property type="match status" value="1"/>
</dbReference>
<dbReference type="SMART" id="SM00448">
    <property type="entry name" value="REC"/>
    <property type="match status" value="1"/>
</dbReference>
<dbReference type="EMBL" id="BNCJ01000001">
    <property type="protein sequence ID" value="GHF35983.1"/>
    <property type="molecule type" value="Genomic_DNA"/>
</dbReference>
<dbReference type="GO" id="GO:0000160">
    <property type="term" value="P:phosphorelay signal transduction system"/>
    <property type="evidence" value="ECO:0007669"/>
    <property type="project" value="InterPro"/>
</dbReference>
<reference evidence="5" key="1">
    <citation type="journal article" date="2014" name="Int. J. Syst. Evol. Microbiol.">
        <title>Complete genome sequence of Corynebacterium casei LMG S-19264T (=DSM 44701T), isolated from a smear-ripened cheese.</title>
        <authorList>
            <consortium name="US DOE Joint Genome Institute (JGI-PGF)"/>
            <person name="Walter F."/>
            <person name="Albersmeier A."/>
            <person name="Kalinowski J."/>
            <person name="Ruckert C."/>
        </authorList>
    </citation>
    <scope>NUCLEOTIDE SEQUENCE</scope>
    <source>
        <strain evidence="5">KCTC 42650</strain>
    </source>
</reference>
<dbReference type="AlphaFoldDB" id="A0A8J3GUF2"/>
<accession>A0A8J3GUF2</accession>
<proteinExistence type="predicted"/>
<feature type="domain" description="Response regulatory" evidence="4">
    <location>
        <begin position="104"/>
        <end position="223"/>
    </location>
</feature>
<name>A0A8J3GUF2_9RHOB</name>
<keyword evidence="3" id="KW-1133">Transmembrane helix</keyword>
<comment type="caution">
    <text evidence="5">The sequence shown here is derived from an EMBL/GenBank/DDBJ whole genome shotgun (WGS) entry which is preliminary data.</text>
</comment>
<organism evidence="5 6">
    <name type="scientific">Seohaeicola zhoushanensis</name>
    <dbReference type="NCBI Taxonomy" id="1569283"/>
    <lineage>
        <taxon>Bacteria</taxon>
        <taxon>Pseudomonadati</taxon>
        <taxon>Pseudomonadota</taxon>
        <taxon>Alphaproteobacteria</taxon>
        <taxon>Rhodobacterales</taxon>
        <taxon>Roseobacteraceae</taxon>
        <taxon>Seohaeicola</taxon>
    </lineage>
</organism>
<dbReference type="InterPro" id="IPR001789">
    <property type="entry name" value="Sig_transdc_resp-reg_receiver"/>
</dbReference>
<keyword evidence="1 2" id="KW-0597">Phosphoprotein</keyword>
<dbReference type="PANTHER" id="PTHR44591:SF3">
    <property type="entry name" value="RESPONSE REGULATORY DOMAIN-CONTAINING PROTEIN"/>
    <property type="match status" value="1"/>
</dbReference>
<dbReference type="SUPFAM" id="SSF52172">
    <property type="entry name" value="CheY-like"/>
    <property type="match status" value="1"/>
</dbReference>
<dbReference type="Gene3D" id="3.40.50.2300">
    <property type="match status" value="1"/>
</dbReference>
<dbReference type="PROSITE" id="PS50110">
    <property type="entry name" value="RESPONSE_REGULATORY"/>
    <property type="match status" value="1"/>
</dbReference>
<gene>
    <name evidence="5" type="ORF">GCM10017056_04670</name>
</gene>
<dbReference type="CDD" id="cd17574">
    <property type="entry name" value="REC_OmpR"/>
    <property type="match status" value="1"/>
</dbReference>
<keyword evidence="3" id="KW-0812">Transmembrane</keyword>